<protein>
    <submittedName>
        <fullName evidence="2">Uncharacterized protein</fullName>
    </submittedName>
</protein>
<dbReference type="EMBL" id="OX459944">
    <property type="protein sequence ID" value="CAI9178607.1"/>
    <property type="molecule type" value="Genomic_DNA"/>
</dbReference>
<evidence type="ECO:0000313" key="2">
    <source>
        <dbReference type="EMBL" id="CAI9178607.1"/>
    </source>
</evidence>
<feature type="compositionally biased region" description="Basic and acidic residues" evidence="1">
    <location>
        <begin position="143"/>
        <end position="163"/>
    </location>
</feature>
<feature type="region of interest" description="Disordered" evidence="1">
    <location>
        <begin position="1"/>
        <end position="69"/>
    </location>
</feature>
<feature type="compositionally biased region" description="Polar residues" evidence="1">
    <location>
        <begin position="11"/>
        <end position="26"/>
    </location>
</feature>
<sequence>MLRNIPKLSFSPGQPQKASQTRSSALKRNPAEPEPLDLVTPRDVRLPKGSRLPRQLEKLNRDPRDEGRCGSGQMALLDDTLFTCKVAIFWLKGVAVEAGGASALPGASTPGKFRRDLLSLRRVSEHSKENARSWSPRSWHRTGRSEDALRVMPREAGEGRAWGEGEVSARGGEPRPPPALRTPPGKVSVPTAVSRRTKRKAPLPASPAAA</sequence>
<feature type="region of interest" description="Disordered" evidence="1">
    <location>
        <begin position="124"/>
        <end position="210"/>
    </location>
</feature>
<gene>
    <name evidence="2" type="ORF">MRATA1EN1_LOCUS27569</name>
</gene>
<dbReference type="Proteomes" id="UP001176941">
    <property type="component" value="Chromosome 8"/>
</dbReference>
<organism evidence="2 3">
    <name type="scientific">Rangifer tarandus platyrhynchus</name>
    <name type="common">Svalbard reindeer</name>
    <dbReference type="NCBI Taxonomy" id="3082113"/>
    <lineage>
        <taxon>Eukaryota</taxon>
        <taxon>Metazoa</taxon>
        <taxon>Chordata</taxon>
        <taxon>Craniata</taxon>
        <taxon>Vertebrata</taxon>
        <taxon>Euteleostomi</taxon>
        <taxon>Mammalia</taxon>
        <taxon>Eutheria</taxon>
        <taxon>Laurasiatheria</taxon>
        <taxon>Artiodactyla</taxon>
        <taxon>Ruminantia</taxon>
        <taxon>Pecora</taxon>
        <taxon>Cervidae</taxon>
        <taxon>Odocoileinae</taxon>
        <taxon>Rangifer</taxon>
    </lineage>
</organism>
<reference evidence="2" key="1">
    <citation type="submission" date="2023-04" db="EMBL/GenBank/DDBJ databases">
        <authorList>
            <consortium name="ELIXIR-Norway"/>
        </authorList>
    </citation>
    <scope>NUCLEOTIDE SEQUENCE [LARGE SCALE GENOMIC DNA]</scope>
</reference>
<name>A0ABN8ZXB6_RANTA</name>
<keyword evidence="3" id="KW-1185">Reference proteome</keyword>
<accession>A0ABN8ZXB6</accession>
<proteinExistence type="predicted"/>
<evidence type="ECO:0000256" key="1">
    <source>
        <dbReference type="SAM" id="MobiDB-lite"/>
    </source>
</evidence>
<evidence type="ECO:0000313" key="3">
    <source>
        <dbReference type="Proteomes" id="UP001176941"/>
    </source>
</evidence>
<feature type="compositionally biased region" description="Basic and acidic residues" evidence="1">
    <location>
        <begin position="54"/>
        <end position="68"/>
    </location>
</feature>